<dbReference type="EMBL" id="CP002408">
    <property type="protein sequence ID" value="AFU60168.1"/>
    <property type="molecule type" value="Genomic_DNA"/>
</dbReference>
<evidence type="ECO:0000313" key="3">
    <source>
        <dbReference type="Proteomes" id="UP000008037"/>
    </source>
</evidence>
<gene>
    <name evidence="2" type="ordered locus">Ngar_c32530</name>
</gene>
<name>K0IL63_NITGG</name>
<keyword evidence="1" id="KW-0812">Transmembrane</keyword>
<evidence type="ECO:0000313" key="2">
    <source>
        <dbReference type="EMBL" id="AFU60168.1"/>
    </source>
</evidence>
<sequence length="80" mass="8588">MSSSWLYIAFGISAALLIIGAFAIITAQAELASGKRTVTMVGKVAACRTKSHGLVYLAVVQKRRNAALDSWEKMESIIMA</sequence>
<dbReference type="AlphaFoldDB" id="K0IL63"/>
<keyword evidence="1" id="KW-1133">Transmembrane helix</keyword>
<dbReference type="InParanoid" id="K0IL63"/>
<dbReference type="Proteomes" id="UP000008037">
    <property type="component" value="Chromosome"/>
</dbReference>
<accession>K0IL63</accession>
<feature type="transmembrane region" description="Helical" evidence="1">
    <location>
        <begin position="6"/>
        <end position="27"/>
    </location>
</feature>
<dbReference type="HOGENOM" id="CLU_2581543_0_0_2"/>
<organism evidence="2 3">
    <name type="scientific">Nitrososphaera gargensis (strain Ga9.2)</name>
    <dbReference type="NCBI Taxonomy" id="1237085"/>
    <lineage>
        <taxon>Archaea</taxon>
        <taxon>Nitrososphaerota</taxon>
        <taxon>Nitrososphaeria</taxon>
        <taxon>Nitrososphaerales</taxon>
        <taxon>Nitrososphaeraceae</taxon>
        <taxon>Nitrososphaera</taxon>
    </lineage>
</organism>
<keyword evidence="1" id="KW-0472">Membrane</keyword>
<dbReference type="BioCyc" id="CNIT1237085:G1324-3253-MONOMER"/>
<evidence type="ECO:0000256" key="1">
    <source>
        <dbReference type="SAM" id="Phobius"/>
    </source>
</evidence>
<reference evidence="2 3" key="1">
    <citation type="journal article" date="2012" name="Environ. Microbiol.">
        <title>The genome of the ammonia-oxidizing Candidatus Nitrososphaera gargensis: insights into metabolic versatility and environmental adaptations.</title>
        <authorList>
            <person name="Spang A."/>
            <person name="Poehlein A."/>
            <person name="Offre P."/>
            <person name="Zumbragel S."/>
            <person name="Haider S."/>
            <person name="Rychlik N."/>
            <person name="Nowka B."/>
            <person name="Schmeisser C."/>
            <person name="Lebedeva E.V."/>
            <person name="Rattei T."/>
            <person name="Bohm C."/>
            <person name="Schmid M."/>
            <person name="Galushko A."/>
            <person name="Hatzenpichler R."/>
            <person name="Weinmaier T."/>
            <person name="Daniel R."/>
            <person name="Schleper C."/>
            <person name="Spieck E."/>
            <person name="Streit W."/>
            <person name="Wagner M."/>
        </authorList>
    </citation>
    <scope>NUCLEOTIDE SEQUENCE [LARGE SCALE GENOMIC DNA]</scope>
    <source>
        <strain evidence="3">Ga9.2</strain>
    </source>
</reference>
<protein>
    <submittedName>
        <fullName evidence="2">Uncharacterized protein</fullName>
    </submittedName>
</protein>
<proteinExistence type="predicted"/>
<keyword evidence="3" id="KW-1185">Reference proteome</keyword>
<dbReference type="KEGG" id="nga:Ngar_c32530"/>